<evidence type="ECO:0000313" key="1">
    <source>
        <dbReference type="EMBL" id="DAD98557.1"/>
    </source>
</evidence>
<keyword evidence="1" id="KW-0863">Zinc-finger</keyword>
<proteinExistence type="predicted"/>
<protein>
    <submittedName>
        <fullName evidence="1">TFIIB Transcription factor zinc-finger</fullName>
    </submittedName>
</protein>
<keyword evidence="1" id="KW-0479">Metal-binding</keyword>
<accession>A0A8S5NUV4</accession>
<name>A0A8S5NUV4_9CAUD</name>
<dbReference type="GO" id="GO:0008270">
    <property type="term" value="F:zinc ion binding"/>
    <property type="evidence" value="ECO:0007669"/>
    <property type="project" value="UniProtKB-KW"/>
</dbReference>
<sequence length="127" mass="14989">MADDSLFCKRCGKVMKPINFYGTNDLEKYPNGKLDLCKKCITARVDCWNSDTFLWILKECDIPYIPEEWNKLLAQYAADDPSKVKTTTVVGRYISKMKLNQWKKYRWADTEKLQELHNNLVAEKMRQ</sequence>
<keyword evidence="1" id="KW-0862">Zinc</keyword>
<organism evidence="1">
    <name type="scientific">Siphoviridae sp. ctTnV63</name>
    <dbReference type="NCBI Taxonomy" id="2825523"/>
    <lineage>
        <taxon>Viruses</taxon>
        <taxon>Duplodnaviria</taxon>
        <taxon>Heunggongvirae</taxon>
        <taxon>Uroviricota</taxon>
        <taxon>Caudoviricetes</taxon>
    </lineage>
</organism>
<reference evidence="1" key="1">
    <citation type="journal article" date="2021" name="Proc. Natl. Acad. Sci. U.S.A.">
        <title>A Catalog of Tens of Thousands of Viruses from Human Metagenomes Reveals Hidden Associations with Chronic Diseases.</title>
        <authorList>
            <person name="Tisza M.J."/>
            <person name="Buck C.B."/>
        </authorList>
    </citation>
    <scope>NUCLEOTIDE SEQUENCE</scope>
    <source>
        <strain evidence="1">CtTnV63</strain>
    </source>
</reference>
<dbReference type="EMBL" id="BK015264">
    <property type="protein sequence ID" value="DAD98557.1"/>
    <property type="molecule type" value="Genomic_DNA"/>
</dbReference>